<reference evidence="1 2" key="1">
    <citation type="submission" date="2023-06" db="EMBL/GenBank/DDBJ databases">
        <title>SYSU T0a273.</title>
        <authorList>
            <person name="Gao L."/>
            <person name="Fang B.-Z."/>
            <person name="Li W.-J."/>
        </authorList>
    </citation>
    <scope>NUCLEOTIDE SEQUENCE [LARGE SCALE GENOMIC DNA]</scope>
    <source>
        <strain evidence="1 2">SYSU T0a273</strain>
    </source>
</reference>
<evidence type="ECO:0000313" key="2">
    <source>
        <dbReference type="Proteomes" id="UP001172756"/>
    </source>
</evidence>
<dbReference type="Proteomes" id="UP001172756">
    <property type="component" value="Unassembled WGS sequence"/>
</dbReference>
<gene>
    <name evidence="1" type="ORF">QQ002_08770</name>
</gene>
<sequence length="328" mass="34624">MSDEEALARAEHPATGEVWLDEPVEVEPPVGIDLTYLENAEWYHVGDRGSAAILVMDDFMTDVIVEVDADGTVWEVTAPWPHAQAGVASTLGLPVSDAYYDSLAVPHRWSSTDDVSLDLRPEFLGSWDAPSESWGPSTPVATVGTSQVVRTTDGGSGAELMASGPLGPTTKAAVDQAIGGRVEDVAYGLRLPFGFVAHLPAGAVPALDDGAATLTSADDAGYVSLLDQRCGDSPDWRSFGTDEDPAGWEPIDATDVTDLYRATASNPLTAAFHAARVDMAEQGYGDPADTELTVDDYAALPAIIGTPAPDGSGWWIEIRSDLSLRYGC</sequence>
<comment type="caution">
    <text evidence="1">The sequence shown here is derived from an EMBL/GenBank/DDBJ whole genome shotgun (WGS) entry which is preliminary data.</text>
</comment>
<name>A0AB35MIL5_9MICO</name>
<dbReference type="RefSeq" id="WP_301160435.1">
    <property type="nucleotide sequence ID" value="NZ_JAUHQB010000005.1"/>
</dbReference>
<proteinExistence type="predicted"/>
<organism evidence="1 2">
    <name type="scientific">Demequina lignilytica</name>
    <dbReference type="NCBI Taxonomy" id="3051663"/>
    <lineage>
        <taxon>Bacteria</taxon>
        <taxon>Bacillati</taxon>
        <taxon>Actinomycetota</taxon>
        <taxon>Actinomycetes</taxon>
        <taxon>Micrococcales</taxon>
        <taxon>Demequinaceae</taxon>
        <taxon>Demequina</taxon>
    </lineage>
</organism>
<protein>
    <submittedName>
        <fullName evidence="1">Uncharacterized protein</fullName>
    </submittedName>
</protein>
<accession>A0AB35MIL5</accession>
<evidence type="ECO:0000313" key="1">
    <source>
        <dbReference type="EMBL" id="MDN4483624.1"/>
    </source>
</evidence>
<dbReference type="EMBL" id="JAUHQB010000005">
    <property type="protein sequence ID" value="MDN4483624.1"/>
    <property type="molecule type" value="Genomic_DNA"/>
</dbReference>
<dbReference type="AlphaFoldDB" id="A0AB35MIL5"/>